<dbReference type="EMBL" id="JAHEWX010000036">
    <property type="protein sequence ID" value="MBT1543545.1"/>
    <property type="molecule type" value="Genomic_DNA"/>
</dbReference>
<gene>
    <name evidence="2" type="ORF">KK103_17420</name>
</gene>
<accession>A0A9Q2W793</accession>
<feature type="chain" id="PRO_5040284549" evidence="1">
    <location>
        <begin position="23"/>
        <end position="155"/>
    </location>
</feature>
<evidence type="ECO:0000313" key="3">
    <source>
        <dbReference type="Proteomes" id="UP000709437"/>
    </source>
</evidence>
<organism evidence="2 3">
    <name type="scientific">Curtobacterium flaccumfaciens pv. flaccumfaciens</name>
    <dbReference type="NCBI Taxonomy" id="138532"/>
    <lineage>
        <taxon>Bacteria</taxon>
        <taxon>Bacillati</taxon>
        <taxon>Actinomycetota</taxon>
        <taxon>Actinomycetes</taxon>
        <taxon>Micrococcales</taxon>
        <taxon>Microbacteriaceae</taxon>
        <taxon>Curtobacterium</taxon>
    </lineage>
</organism>
<sequence length="155" mass="16223">MAKRRIGLVVLTVSLLTVGVTACAGGNQSMPTPEDAKTEALQLLRKTEKAVDVSWPDTPEPTAEQCDDGVRFAYLVPVSVDNDAKATAKSLRQFWESEGLRVSPSETDFGARGMLYSATADRDGAAGAAYQISSTSVAVQVTSPCATGSVHGDDG</sequence>
<reference evidence="2" key="1">
    <citation type="submission" date="2021-05" db="EMBL/GenBank/DDBJ databases">
        <title>Whole genome sequence of Curtobacterium flaccumfaciens pv. flaccumfaciens strain CFBP 3417.</title>
        <authorList>
            <person name="Osdaghi E."/>
            <person name="Taghouti G."/>
            <person name="Portier P."/>
            <person name="Fazliarab A."/>
            <person name="Taghavi S.M."/>
            <person name="Briand M."/>
            <person name="Le-Saux M."/>
            <person name="Jacques M.-A."/>
        </authorList>
    </citation>
    <scope>NUCLEOTIDE SEQUENCE</scope>
    <source>
        <strain evidence="2">CFBP 3417</strain>
    </source>
</reference>
<comment type="caution">
    <text evidence="2">The sequence shown here is derived from an EMBL/GenBank/DDBJ whole genome shotgun (WGS) entry which is preliminary data.</text>
</comment>
<evidence type="ECO:0000313" key="2">
    <source>
        <dbReference type="EMBL" id="MBT1543545.1"/>
    </source>
</evidence>
<proteinExistence type="predicted"/>
<dbReference type="RefSeq" id="WP_214519996.1">
    <property type="nucleotide sequence ID" value="NZ_JAHEWX010000036.1"/>
</dbReference>
<dbReference type="Proteomes" id="UP000709437">
    <property type="component" value="Unassembled WGS sequence"/>
</dbReference>
<dbReference type="PROSITE" id="PS51257">
    <property type="entry name" value="PROKAR_LIPOPROTEIN"/>
    <property type="match status" value="1"/>
</dbReference>
<name>A0A9Q2W793_9MICO</name>
<evidence type="ECO:0000256" key="1">
    <source>
        <dbReference type="SAM" id="SignalP"/>
    </source>
</evidence>
<keyword evidence="1" id="KW-0732">Signal</keyword>
<protein>
    <submittedName>
        <fullName evidence="2">Uncharacterized protein</fullName>
    </submittedName>
</protein>
<feature type="signal peptide" evidence="1">
    <location>
        <begin position="1"/>
        <end position="22"/>
    </location>
</feature>
<dbReference type="AlphaFoldDB" id="A0A9Q2W793"/>